<keyword evidence="3" id="KW-1185">Reference proteome</keyword>
<dbReference type="Pfam" id="PF02613">
    <property type="entry name" value="Nitrate_red_del"/>
    <property type="match status" value="1"/>
</dbReference>
<dbReference type="Proteomes" id="UP000198571">
    <property type="component" value="Unassembled WGS sequence"/>
</dbReference>
<dbReference type="STRING" id="1601833.SAMN05518684_106173"/>
<dbReference type="RefSeq" id="WP_093050861.1">
    <property type="nucleotide sequence ID" value="NZ_FOGT01000006.1"/>
</dbReference>
<evidence type="ECO:0000313" key="3">
    <source>
        <dbReference type="Proteomes" id="UP000198571"/>
    </source>
</evidence>
<dbReference type="InterPro" id="IPR020945">
    <property type="entry name" value="DMSO/NO3_reduct_chaperone"/>
</dbReference>
<evidence type="ECO:0000256" key="1">
    <source>
        <dbReference type="ARBA" id="ARBA00023186"/>
    </source>
</evidence>
<evidence type="ECO:0000313" key="2">
    <source>
        <dbReference type="EMBL" id="SES02245.1"/>
    </source>
</evidence>
<proteinExistence type="predicted"/>
<dbReference type="AlphaFoldDB" id="A0A1H9TYB3"/>
<organism evidence="2 3">
    <name type="scientific">Salipaludibacillus aurantiacus</name>
    <dbReference type="NCBI Taxonomy" id="1601833"/>
    <lineage>
        <taxon>Bacteria</taxon>
        <taxon>Bacillati</taxon>
        <taxon>Bacillota</taxon>
        <taxon>Bacilli</taxon>
        <taxon>Bacillales</taxon>
        <taxon>Bacillaceae</taxon>
    </lineage>
</organism>
<sequence>MTTADHSIEEKSLLYLVFARVMYGETDFLINLVEEYNEGLEGLDDSLLNVLHQVGTTPEEELAFQYDNLFFIPGSHYVPPFAGTFIYPDNQEGEEVFLQKLAALYESEEFMGYAEKKYLRHDHIGHLLMFLHFLLMKRENTGVNEKEEIDSTMKDLLEDVLAPAFGEFERRVSEQLKKGFYLDVIRQMHQFIDCEHQRSMKE</sequence>
<dbReference type="EMBL" id="FOGT01000006">
    <property type="protein sequence ID" value="SES02245.1"/>
    <property type="molecule type" value="Genomic_DNA"/>
</dbReference>
<accession>A0A1H9TYB3</accession>
<gene>
    <name evidence="2" type="ORF">SAMN05518684_106173</name>
</gene>
<name>A0A1H9TYB3_9BACI</name>
<dbReference type="PANTHER" id="PTHR34227:SF1">
    <property type="entry name" value="DIMETHYL SULFOXIDE REDUCTASE CHAPERONE-RELATED"/>
    <property type="match status" value="1"/>
</dbReference>
<dbReference type="InterPro" id="IPR036411">
    <property type="entry name" value="TorD-like_sf"/>
</dbReference>
<dbReference type="SUPFAM" id="SSF89155">
    <property type="entry name" value="TorD-like"/>
    <property type="match status" value="1"/>
</dbReference>
<dbReference type="OrthoDB" id="2971173at2"/>
<keyword evidence="1" id="KW-0143">Chaperone</keyword>
<dbReference type="Gene3D" id="1.10.3480.10">
    <property type="entry name" value="TorD-like"/>
    <property type="match status" value="1"/>
</dbReference>
<dbReference type="PANTHER" id="PTHR34227">
    <property type="entry name" value="CHAPERONE PROTEIN YCDY"/>
    <property type="match status" value="1"/>
</dbReference>
<reference evidence="3" key="1">
    <citation type="submission" date="2016-10" db="EMBL/GenBank/DDBJ databases">
        <authorList>
            <person name="Varghese N."/>
            <person name="Submissions S."/>
        </authorList>
    </citation>
    <scope>NUCLEOTIDE SEQUENCE [LARGE SCALE GENOMIC DNA]</scope>
    <source>
        <strain evidence="3">S9</strain>
    </source>
</reference>
<dbReference type="InterPro" id="IPR050289">
    <property type="entry name" value="TorD/DmsD_chaperones"/>
</dbReference>
<protein>
    <submittedName>
        <fullName evidence="2">Chaperone TorD involved in molybdoenzyme TorA maturation</fullName>
    </submittedName>
</protein>